<protein>
    <submittedName>
        <fullName evidence="1">Uncharacterized protein</fullName>
    </submittedName>
</protein>
<proteinExistence type="predicted"/>
<dbReference type="Proteomes" id="UP001165960">
    <property type="component" value="Unassembled WGS sequence"/>
</dbReference>
<dbReference type="EMBL" id="QTSX02006611">
    <property type="protein sequence ID" value="KAJ9052746.1"/>
    <property type="molecule type" value="Genomic_DNA"/>
</dbReference>
<keyword evidence="2" id="KW-1185">Reference proteome</keyword>
<comment type="caution">
    <text evidence="1">The sequence shown here is derived from an EMBL/GenBank/DDBJ whole genome shotgun (WGS) entry which is preliminary data.</text>
</comment>
<evidence type="ECO:0000313" key="2">
    <source>
        <dbReference type="Proteomes" id="UP001165960"/>
    </source>
</evidence>
<gene>
    <name evidence="1" type="ORF">DSO57_1031173</name>
</gene>
<name>A0ACC2RRS7_9FUNG</name>
<accession>A0ACC2RRS7</accession>
<organism evidence="1 2">
    <name type="scientific">Entomophthora muscae</name>
    <dbReference type="NCBI Taxonomy" id="34485"/>
    <lineage>
        <taxon>Eukaryota</taxon>
        <taxon>Fungi</taxon>
        <taxon>Fungi incertae sedis</taxon>
        <taxon>Zoopagomycota</taxon>
        <taxon>Entomophthoromycotina</taxon>
        <taxon>Entomophthoromycetes</taxon>
        <taxon>Entomophthorales</taxon>
        <taxon>Entomophthoraceae</taxon>
        <taxon>Entomophthora</taxon>
    </lineage>
</organism>
<sequence>MSQFNDDDFDLDKLIYESGVDHLGNPMILICLCYLPDPSVHDYKVILNSIMDKLMRFFRKQIHLPSLCWWLPLLPGVEPDLRCLPKTCSQSSEKHSIPIRDSS</sequence>
<evidence type="ECO:0000313" key="1">
    <source>
        <dbReference type="EMBL" id="KAJ9052746.1"/>
    </source>
</evidence>
<reference evidence="1" key="1">
    <citation type="submission" date="2022-04" db="EMBL/GenBank/DDBJ databases">
        <title>Genome of the entomopathogenic fungus Entomophthora muscae.</title>
        <authorList>
            <person name="Elya C."/>
            <person name="Lovett B.R."/>
            <person name="Lee E."/>
            <person name="Macias A.M."/>
            <person name="Hajek A.E."/>
            <person name="De Bivort B.L."/>
            <person name="Kasson M.T."/>
            <person name="De Fine Licht H.H."/>
            <person name="Stajich J.E."/>
        </authorList>
    </citation>
    <scope>NUCLEOTIDE SEQUENCE</scope>
    <source>
        <strain evidence="1">Berkeley</strain>
    </source>
</reference>